<evidence type="ECO:0000313" key="2">
    <source>
        <dbReference type="Proteomes" id="UP001488838"/>
    </source>
</evidence>
<dbReference type="EMBL" id="JBBHLL010000036">
    <property type="protein sequence ID" value="KAK7826026.1"/>
    <property type="molecule type" value="Genomic_DNA"/>
</dbReference>
<sequence length="71" mass="7877">MQPSPSAIVGSCWLSTGAWLVEQSSVVNVSLRKDVEEVTKGMKLLMFSASESGKRREQMRVIPEDGYSEKD</sequence>
<protein>
    <submittedName>
        <fullName evidence="1">Uncharacterized protein</fullName>
    </submittedName>
</protein>
<comment type="caution">
    <text evidence="1">The sequence shown here is derived from an EMBL/GenBank/DDBJ whole genome shotgun (WGS) entry which is preliminary data.</text>
</comment>
<accession>A0AAW0JIT8</accession>
<reference evidence="1 2" key="1">
    <citation type="journal article" date="2023" name="bioRxiv">
        <title>Conserved and derived expression patterns and positive selection on dental genes reveal complex evolutionary context of ever-growing rodent molars.</title>
        <authorList>
            <person name="Calamari Z.T."/>
            <person name="Song A."/>
            <person name="Cohen E."/>
            <person name="Akter M."/>
            <person name="Roy R.D."/>
            <person name="Hallikas O."/>
            <person name="Christensen M.M."/>
            <person name="Li P."/>
            <person name="Marangoni P."/>
            <person name="Jernvall J."/>
            <person name="Klein O.D."/>
        </authorList>
    </citation>
    <scope>NUCLEOTIDE SEQUENCE [LARGE SCALE GENOMIC DNA]</scope>
    <source>
        <strain evidence="1">V071</strain>
    </source>
</reference>
<dbReference type="AlphaFoldDB" id="A0AAW0JIT8"/>
<evidence type="ECO:0000313" key="1">
    <source>
        <dbReference type="EMBL" id="KAK7826026.1"/>
    </source>
</evidence>
<name>A0AAW0JIT8_MYOGA</name>
<organism evidence="1 2">
    <name type="scientific">Myodes glareolus</name>
    <name type="common">Bank vole</name>
    <name type="synonym">Clethrionomys glareolus</name>
    <dbReference type="NCBI Taxonomy" id="447135"/>
    <lineage>
        <taxon>Eukaryota</taxon>
        <taxon>Metazoa</taxon>
        <taxon>Chordata</taxon>
        <taxon>Craniata</taxon>
        <taxon>Vertebrata</taxon>
        <taxon>Euteleostomi</taxon>
        <taxon>Mammalia</taxon>
        <taxon>Eutheria</taxon>
        <taxon>Euarchontoglires</taxon>
        <taxon>Glires</taxon>
        <taxon>Rodentia</taxon>
        <taxon>Myomorpha</taxon>
        <taxon>Muroidea</taxon>
        <taxon>Cricetidae</taxon>
        <taxon>Arvicolinae</taxon>
        <taxon>Myodes</taxon>
    </lineage>
</organism>
<dbReference type="Proteomes" id="UP001488838">
    <property type="component" value="Unassembled WGS sequence"/>
</dbReference>
<gene>
    <name evidence="1" type="ORF">U0070_009907</name>
</gene>
<proteinExistence type="predicted"/>
<keyword evidence="2" id="KW-1185">Reference proteome</keyword>